<dbReference type="Proteomes" id="UP000516173">
    <property type="component" value="Chromosome"/>
</dbReference>
<organism evidence="3 4">
    <name type="scientific">Nocardia wallacei</name>
    <dbReference type="NCBI Taxonomy" id="480035"/>
    <lineage>
        <taxon>Bacteria</taxon>
        <taxon>Bacillati</taxon>
        <taxon>Actinomycetota</taxon>
        <taxon>Actinomycetes</taxon>
        <taxon>Mycobacteriales</taxon>
        <taxon>Nocardiaceae</taxon>
        <taxon>Nocardia</taxon>
    </lineage>
</organism>
<protein>
    <submittedName>
        <fullName evidence="3">Uncharacterized protein</fullName>
    </submittedName>
</protein>
<reference evidence="3 4" key="1">
    <citation type="submission" date="2020-08" db="EMBL/GenBank/DDBJ databases">
        <title>Genome Sequencing of Nocardia wallacei strain FMUON74 and assembly.</title>
        <authorList>
            <person name="Toyokawa M."/>
            <person name="Uesaka K."/>
        </authorList>
    </citation>
    <scope>NUCLEOTIDE SEQUENCE [LARGE SCALE GENOMIC DNA]</scope>
    <source>
        <strain evidence="3 4">FMUON74</strain>
    </source>
</reference>
<name>A0A7G1KJ43_9NOCA</name>
<evidence type="ECO:0000256" key="2">
    <source>
        <dbReference type="SAM" id="MobiDB-lite"/>
    </source>
</evidence>
<keyword evidence="4" id="KW-1185">Reference proteome</keyword>
<dbReference type="RefSeq" id="WP_187688398.1">
    <property type="nucleotide sequence ID" value="NZ_AP023396.1"/>
</dbReference>
<dbReference type="KEGG" id="nwl:NWFMUON74_30240"/>
<proteinExistence type="predicted"/>
<keyword evidence="1" id="KW-0175">Coiled coil</keyword>
<evidence type="ECO:0000313" key="3">
    <source>
        <dbReference type="EMBL" id="BCK55252.1"/>
    </source>
</evidence>
<accession>A0A7G1KJ43</accession>
<dbReference type="EMBL" id="AP023396">
    <property type="protein sequence ID" value="BCK55252.1"/>
    <property type="molecule type" value="Genomic_DNA"/>
</dbReference>
<gene>
    <name evidence="3" type="ORF">NWFMUON74_30240</name>
</gene>
<dbReference type="AlphaFoldDB" id="A0A7G1KJ43"/>
<sequence length="120" mass="12253">MKPRRRAIDGAVVAPPGGGDVRPMRKVGGYSTVGFRATPPIDRKPAAEPELTATERELAAIDRELAAIDRELAAADRELAGSGTAPEARLAGVPEAFAGVPGLGAVADVPPGARLAAAHR</sequence>
<feature type="coiled-coil region" evidence="1">
    <location>
        <begin position="51"/>
        <end position="78"/>
    </location>
</feature>
<evidence type="ECO:0000256" key="1">
    <source>
        <dbReference type="SAM" id="Coils"/>
    </source>
</evidence>
<evidence type="ECO:0000313" key="4">
    <source>
        <dbReference type="Proteomes" id="UP000516173"/>
    </source>
</evidence>
<feature type="region of interest" description="Disordered" evidence="2">
    <location>
        <begin position="1"/>
        <end position="25"/>
    </location>
</feature>
<dbReference type="GeneID" id="80347572"/>